<evidence type="ECO:0000256" key="1">
    <source>
        <dbReference type="ARBA" id="ARBA00022801"/>
    </source>
</evidence>
<dbReference type="AlphaFoldDB" id="A0A1A5YGQ5"/>
<dbReference type="Gene3D" id="3.40.630.40">
    <property type="entry name" value="Zn-dependent exopeptidases"/>
    <property type="match status" value="1"/>
</dbReference>
<accession>A0A1A5YGQ5</accession>
<name>A0A1A5YGQ5_9BACL</name>
<dbReference type="InterPro" id="IPR036582">
    <property type="entry name" value="Mao_N_sf"/>
</dbReference>
<dbReference type="SUPFAM" id="SSF53187">
    <property type="entry name" value="Zn-dependent exopeptidases"/>
    <property type="match status" value="1"/>
</dbReference>
<dbReference type="InterPro" id="IPR050695">
    <property type="entry name" value="N-acetylmuramoyl_amidase_3"/>
</dbReference>
<keyword evidence="1" id="KW-0378">Hydrolase</keyword>
<evidence type="ECO:0000256" key="3">
    <source>
        <dbReference type="SAM" id="SignalP"/>
    </source>
</evidence>
<sequence length="480" mass="53212">MKKSLSILLLLSVMFTMFATAGHAAGNPPKLFLNGTQLYSDVDPLLENGVTYVPIAILSEGLGYKVSWDATIKKVTIEKDATMIEMRINEKRMNVNGNAIDIDTAPRLLNWRTLVPVRIVGELLGLEFEWKGTEREVHMSEPAPQPEPEVPVEPPIEETPVGYISDISLNANSEIVITHSGVVYEGKPIQYESPKRLVFDFRNTTYLPHVFQQFIEDSQAKVTVSGNPLLNGFRYSQFETDPLIARLVIEVGEDVGYVLSQAEGEMRISLMPSSDVPVVAPPETETPNEPEAPIEEPKDDGIIDIVIDAGHGAKDPGAYSKPSGKYEKEFNLSIALLLKAELDKDKSFRVHMTRADDTFLELNDRVNFAENIGADLFISIHANSFTKDTVSGTETYYERPESKAFAEVVHKHLLKATGLTDRGVKKAAYRVIKNTTMPAILLEVGYLSSPVDSKVLFDEKSQARIALELANGIKEYAKSK</sequence>
<keyword evidence="3" id="KW-0732">Signal</keyword>
<proteinExistence type="predicted"/>
<evidence type="ECO:0000313" key="6">
    <source>
        <dbReference type="Proteomes" id="UP000092024"/>
    </source>
</evidence>
<dbReference type="CDD" id="cd02696">
    <property type="entry name" value="MurNAc-LAA"/>
    <property type="match status" value="1"/>
</dbReference>
<dbReference type="InterPro" id="IPR012854">
    <property type="entry name" value="Cu_amine_oxidase-like_N"/>
</dbReference>
<dbReference type="RefSeq" id="WP_068683788.1">
    <property type="nucleotide sequence ID" value="NZ_LYPA01000064.1"/>
</dbReference>
<dbReference type="PANTHER" id="PTHR30404">
    <property type="entry name" value="N-ACETYLMURAMOYL-L-ALANINE AMIDASE"/>
    <property type="match status" value="1"/>
</dbReference>
<evidence type="ECO:0000259" key="4">
    <source>
        <dbReference type="SMART" id="SM00646"/>
    </source>
</evidence>
<dbReference type="Gene3D" id="2.60.40.3500">
    <property type="match status" value="1"/>
</dbReference>
<dbReference type="Pfam" id="PF07833">
    <property type="entry name" value="Cu_amine_oxidN1"/>
    <property type="match status" value="1"/>
</dbReference>
<dbReference type="STRING" id="1844972.A7K91_04065"/>
<protein>
    <recommendedName>
        <fullName evidence="4">MurNAc-LAA domain-containing protein</fullName>
    </recommendedName>
</protein>
<organism evidence="5 6">
    <name type="scientific">Paenibacillus oryzae</name>
    <dbReference type="NCBI Taxonomy" id="1844972"/>
    <lineage>
        <taxon>Bacteria</taxon>
        <taxon>Bacillati</taxon>
        <taxon>Bacillota</taxon>
        <taxon>Bacilli</taxon>
        <taxon>Bacillales</taxon>
        <taxon>Paenibacillaceae</taxon>
        <taxon>Paenibacillus</taxon>
    </lineage>
</organism>
<keyword evidence="6" id="KW-1185">Reference proteome</keyword>
<dbReference type="SMART" id="SM00646">
    <property type="entry name" value="Ami_3"/>
    <property type="match status" value="1"/>
</dbReference>
<feature type="domain" description="MurNAc-LAA" evidence="4">
    <location>
        <begin position="366"/>
        <end position="474"/>
    </location>
</feature>
<comment type="caution">
    <text evidence="5">The sequence shown here is derived from an EMBL/GenBank/DDBJ whole genome shotgun (WGS) entry which is preliminary data.</text>
</comment>
<dbReference type="Proteomes" id="UP000092024">
    <property type="component" value="Unassembled WGS sequence"/>
</dbReference>
<dbReference type="EMBL" id="LYPA01000064">
    <property type="protein sequence ID" value="OBR64767.1"/>
    <property type="molecule type" value="Genomic_DNA"/>
</dbReference>
<feature type="signal peptide" evidence="3">
    <location>
        <begin position="1"/>
        <end position="24"/>
    </location>
</feature>
<dbReference type="Gene3D" id="3.30.457.10">
    <property type="entry name" value="Copper amine oxidase-like, N-terminal domain"/>
    <property type="match status" value="1"/>
</dbReference>
<gene>
    <name evidence="5" type="ORF">A7K91_04065</name>
</gene>
<dbReference type="SUPFAM" id="SSF55383">
    <property type="entry name" value="Copper amine oxidase, domain N"/>
    <property type="match status" value="2"/>
</dbReference>
<dbReference type="PANTHER" id="PTHR30404:SF0">
    <property type="entry name" value="N-ACETYLMURAMOYL-L-ALANINE AMIDASE AMIC"/>
    <property type="match status" value="1"/>
</dbReference>
<dbReference type="GO" id="GO:0009253">
    <property type="term" value="P:peptidoglycan catabolic process"/>
    <property type="evidence" value="ECO:0007669"/>
    <property type="project" value="InterPro"/>
</dbReference>
<dbReference type="GO" id="GO:0008745">
    <property type="term" value="F:N-acetylmuramoyl-L-alanine amidase activity"/>
    <property type="evidence" value="ECO:0007669"/>
    <property type="project" value="InterPro"/>
</dbReference>
<feature type="region of interest" description="Disordered" evidence="2">
    <location>
        <begin position="274"/>
        <end position="296"/>
    </location>
</feature>
<dbReference type="Pfam" id="PF01520">
    <property type="entry name" value="Amidase_3"/>
    <property type="match status" value="1"/>
</dbReference>
<dbReference type="GO" id="GO:0030288">
    <property type="term" value="C:outer membrane-bounded periplasmic space"/>
    <property type="evidence" value="ECO:0007669"/>
    <property type="project" value="TreeGrafter"/>
</dbReference>
<dbReference type="OrthoDB" id="9806267at2"/>
<evidence type="ECO:0000313" key="5">
    <source>
        <dbReference type="EMBL" id="OBR64767.1"/>
    </source>
</evidence>
<dbReference type="InterPro" id="IPR002508">
    <property type="entry name" value="MurNAc-LAA_cat"/>
</dbReference>
<feature type="chain" id="PRO_5008340363" description="MurNAc-LAA domain-containing protein" evidence="3">
    <location>
        <begin position="25"/>
        <end position="480"/>
    </location>
</feature>
<reference evidence="5 6" key="1">
    <citation type="submission" date="2016-05" db="EMBL/GenBank/DDBJ databases">
        <title>Paenibacillus oryzae. sp. nov., isolated from the rice root.</title>
        <authorList>
            <person name="Zhang J."/>
            <person name="Zhang X."/>
        </authorList>
    </citation>
    <scope>NUCLEOTIDE SEQUENCE [LARGE SCALE GENOMIC DNA]</scope>
    <source>
        <strain evidence="5 6">1DrF-4</strain>
    </source>
</reference>
<evidence type="ECO:0000256" key="2">
    <source>
        <dbReference type="SAM" id="MobiDB-lite"/>
    </source>
</evidence>